<evidence type="ECO:0000313" key="1">
    <source>
        <dbReference type="EMBL" id="KAJ9088444.1"/>
    </source>
</evidence>
<sequence>MFTQPKTCCGRFSLRSAALALPFIHIVSDVASLGLMHLAPSSFWISSTIFIILLSIYSMSAILNIFFFVGVAKRKPSFIVTLSTFTLLRLMFNTLLHITNIILQMNHYNELEPMTFGETTQPRILIAALVASMTIDYLFNLHLYFCVHGYAQQVKAPEWAK</sequence>
<name>A0ACC2UND8_9FUNG</name>
<accession>A0ACC2UND8</accession>
<reference evidence="1" key="1">
    <citation type="submission" date="2022-04" db="EMBL/GenBank/DDBJ databases">
        <title>Genome of the entomopathogenic fungus Entomophthora muscae.</title>
        <authorList>
            <person name="Elya C."/>
            <person name="Lovett B.R."/>
            <person name="Lee E."/>
            <person name="Macias A.M."/>
            <person name="Hajek A.E."/>
            <person name="De Bivort B.L."/>
            <person name="Kasson M.T."/>
            <person name="De Fine Licht H.H."/>
            <person name="Stajich J.E."/>
        </authorList>
    </citation>
    <scope>NUCLEOTIDE SEQUENCE</scope>
    <source>
        <strain evidence="1">Berkeley</strain>
    </source>
</reference>
<proteinExistence type="predicted"/>
<keyword evidence="2" id="KW-1185">Reference proteome</keyword>
<dbReference type="EMBL" id="QTSX02000118">
    <property type="protein sequence ID" value="KAJ9088444.1"/>
    <property type="molecule type" value="Genomic_DNA"/>
</dbReference>
<dbReference type="Proteomes" id="UP001165960">
    <property type="component" value="Unassembled WGS sequence"/>
</dbReference>
<protein>
    <submittedName>
        <fullName evidence="1">Uncharacterized protein</fullName>
    </submittedName>
</protein>
<organism evidence="1 2">
    <name type="scientific">Entomophthora muscae</name>
    <dbReference type="NCBI Taxonomy" id="34485"/>
    <lineage>
        <taxon>Eukaryota</taxon>
        <taxon>Fungi</taxon>
        <taxon>Fungi incertae sedis</taxon>
        <taxon>Zoopagomycota</taxon>
        <taxon>Entomophthoromycotina</taxon>
        <taxon>Entomophthoromycetes</taxon>
        <taxon>Entomophthorales</taxon>
        <taxon>Entomophthoraceae</taxon>
        <taxon>Entomophthora</taxon>
    </lineage>
</organism>
<gene>
    <name evidence="1" type="ORF">DSO57_1023037</name>
</gene>
<evidence type="ECO:0000313" key="2">
    <source>
        <dbReference type="Proteomes" id="UP001165960"/>
    </source>
</evidence>
<comment type="caution">
    <text evidence="1">The sequence shown here is derived from an EMBL/GenBank/DDBJ whole genome shotgun (WGS) entry which is preliminary data.</text>
</comment>